<comment type="similarity">
    <text evidence="2">Belongs to the TolB family.</text>
</comment>
<dbReference type="Pfam" id="PF04052">
    <property type="entry name" value="TolB_N"/>
    <property type="match status" value="1"/>
</dbReference>
<reference evidence="9" key="1">
    <citation type="submission" date="2015-11" db="EMBL/GenBank/DDBJ databases">
        <authorList>
            <person name="Seth-Smith H.M.B."/>
        </authorList>
    </citation>
    <scope>NUCLEOTIDE SEQUENCE [LARGE SCALE GENOMIC DNA]</scope>
    <source>
        <strain evidence="9">2013Ark11</strain>
    </source>
</reference>
<dbReference type="InterPro" id="IPR014167">
    <property type="entry name" value="Tol-Pal_TolB"/>
</dbReference>
<evidence type="ECO:0000313" key="8">
    <source>
        <dbReference type="EMBL" id="CUT17310.1"/>
    </source>
</evidence>
<evidence type="ECO:0000313" key="9">
    <source>
        <dbReference type="Proteomes" id="UP000198651"/>
    </source>
</evidence>
<accession>A0A0S4M0Q4</accession>
<dbReference type="Proteomes" id="UP000198651">
    <property type="component" value="Chromosome I"/>
</dbReference>
<keyword evidence="4" id="KW-0732">Signal</keyword>
<evidence type="ECO:0000256" key="1">
    <source>
        <dbReference type="ARBA" id="ARBA00004418"/>
    </source>
</evidence>
<dbReference type="GO" id="GO:0017038">
    <property type="term" value="P:protein import"/>
    <property type="evidence" value="ECO:0007669"/>
    <property type="project" value="InterPro"/>
</dbReference>
<gene>
    <name evidence="8" type="ORF">Ark11_0461</name>
</gene>
<dbReference type="Gene3D" id="3.40.50.10070">
    <property type="entry name" value="TolB, N-terminal domain"/>
    <property type="match status" value="1"/>
</dbReference>
<dbReference type="GO" id="GO:0042597">
    <property type="term" value="C:periplasmic space"/>
    <property type="evidence" value="ECO:0007669"/>
    <property type="project" value="UniProtKB-SubCell"/>
</dbReference>
<dbReference type="RefSeq" id="WP_092342038.1">
    <property type="nucleotide sequence ID" value="NZ_FLSL01000103.1"/>
</dbReference>
<name>A0A0S4M0Q4_9BURK</name>
<dbReference type="GO" id="GO:0051301">
    <property type="term" value="P:cell division"/>
    <property type="evidence" value="ECO:0007669"/>
    <property type="project" value="UniProtKB-KW"/>
</dbReference>
<evidence type="ECO:0000256" key="5">
    <source>
        <dbReference type="ARBA" id="ARBA00022764"/>
    </source>
</evidence>
<dbReference type="PANTHER" id="PTHR36842">
    <property type="entry name" value="PROTEIN TOLB HOMOLOG"/>
    <property type="match status" value="1"/>
</dbReference>
<dbReference type="AlphaFoldDB" id="A0A0S4M0Q4"/>
<keyword evidence="9" id="KW-1185">Reference proteome</keyword>
<protein>
    <submittedName>
        <fullName evidence="8">Putative translocation protein TolB</fullName>
    </submittedName>
</protein>
<dbReference type="OrthoDB" id="9815657at2"/>
<keyword evidence="6" id="KW-0131">Cell cycle</keyword>
<dbReference type="PATRIC" id="fig|1561003.3.peg.478"/>
<dbReference type="STRING" id="1561003.Ark11_0461"/>
<proteinExistence type="inferred from homology"/>
<dbReference type="InterPro" id="IPR007195">
    <property type="entry name" value="TolB_N"/>
</dbReference>
<keyword evidence="5" id="KW-0574">Periplasm</keyword>
<comment type="subcellular location">
    <subcellularLocation>
        <location evidence="1">Periplasm</location>
    </subcellularLocation>
</comment>
<dbReference type="InterPro" id="IPR011659">
    <property type="entry name" value="WD40"/>
</dbReference>
<dbReference type="InterPro" id="IPR011042">
    <property type="entry name" value="6-blade_b-propeller_TolB-like"/>
</dbReference>
<feature type="domain" description="TolB N-terminal" evidence="7">
    <location>
        <begin position="25"/>
        <end position="123"/>
    </location>
</feature>
<evidence type="ECO:0000256" key="4">
    <source>
        <dbReference type="ARBA" id="ARBA00022729"/>
    </source>
</evidence>
<dbReference type="EMBL" id="LN906597">
    <property type="protein sequence ID" value="CUT17310.1"/>
    <property type="molecule type" value="Genomic_DNA"/>
</dbReference>
<evidence type="ECO:0000259" key="7">
    <source>
        <dbReference type="Pfam" id="PF04052"/>
    </source>
</evidence>
<dbReference type="SUPFAM" id="SSF52964">
    <property type="entry name" value="TolB, N-terminal domain"/>
    <property type="match status" value="1"/>
</dbReference>
<keyword evidence="3" id="KW-0132">Cell division</keyword>
<organism evidence="8 9">
    <name type="scientific">Candidatus Ichthyocystis hellenicum</name>
    <dbReference type="NCBI Taxonomy" id="1561003"/>
    <lineage>
        <taxon>Bacteria</taxon>
        <taxon>Pseudomonadati</taxon>
        <taxon>Pseudomonadota</taxon>
        <taxon>Betaproteobacteria</taxon>
        <taxon>Burkholderiales</taxon>
        <taxon>Candidatus Ichthyocystis</taxon>
    </lineage>
</organism>
<evidence type="ECO:0000256" key="6">
    <source>
        <dbReference type="ARBA" id="ARBA00023306"/>
    </source>
</evidence>
<dbReference type="SUPFAM" id="SSF69304">
    <property type="entry name" value="Tricorn protease N-terminal domain"/>
    <property type="match status" value="1"/>
</dbReference>
<dbReference type="Pfam" id="PF07676">
    <property type="entry name" value="PD40"/>
    <property type="match status" value="4"/>
</dbReference>
<evidence type="ECO:0000256" key="2">
    <source>
        <dbReference type="ARBA" id="ARBA00009820"/>
    </source>
</evidence>
<dbReference type="NCBIfam" id="TIGR02800">
    <property type="entry name" value="propeller_TolB"/>
    <property type="match status" value="1"/>
</dbReference>
<dbReference type="PANTHER" id="PTHR36842:SF1">
    <property type="entry name" value="PROTEIN TOLB"/>
    <property type="match status" value="1"/>
</dbReference>
<evidence type="ECO:0000256" key="3">
    <source>
        <dbReference type="ARBA" id="ARBA00022618"/>
    </source>
</evidence>
<dbReference type="Gene3D" id="2.120.10.30">
    <property type="entry name" value="TolB, C-terminal domain"/>
    <property type="match status" value="1"/>
</dbReference>
<sequence>MRWFGIVCGLFLLVVPLSCFSQRVDIDISGGSKSRVNILLLPFRGVSSLARDPLDIVVDDLNDSGFFRVERIKNKSINDSVNAVVDASVWKSRGFDAVVNGRVVAIHPGHYELNFAVYDVNQTRYLVNNKLALSDNKLDKVAHLISDEIYKSFLGVNGYFNSKIAYITKKNGNYELHTADVNGKNDKTWVSLSEPLLSPKWSYGGDMLAFVSFERKKPVVKILHLADGTLSTLANYDGSNSSPAWSPDGSHVLVVLTKNGVSDIYALTASGTDLVPVIHSSSIDTEPVYSHDGKSVFFTSDRGGSPQIYRYTLSTKRTERVTFVGGYNVSPAVSSDGRYLAYVSRQEGRGYVVMLMDLSSGQFWSLTLGPNDESPSFSSNDQLIMYASNVGGKGTIHIVSLLGEERYEYKFFDSKVISPSWSSSSVVEQ</sequence>